<organism evidence="3 4">
    <name type="scientific">Vanrija pseudolonga</name>
    <dbReference type="NCBI Taxonomy" id="143232"/>
    <lineage>
        <taxon>Eukaryota</taxon>
        <taxon>Fungi</taxon>
        <taxon>Dikarya</taxon>
        <taxon>Basidiomycota</taxon>
        <taxon>Agaricomycotina</taxon>
        <taxon>Tremellomycetes</taxon>
        <taxon>Trichosporonales</taxon>
        <taxon>Trichosporonaceae</taxon>
        <taxon>Vanrija</taxon>
    </lineage>
</organism>
<name>A0AAF1BMJ0_9TREE</name>
<dbReference type="EMBL" id="CP086717">
    <property type="protein sequence ID" value="WOO82094.1"/>
    <property type="molecule type" value="Genomic_DNA"/>
</dbReference>
<protein>
    <recommendedName>
        <fullName evidence="2">Small ribosomal subunit protein mS35 mitochondrial conserved domain-containing protein</fullName>
    </recommendedName>
</protein>
<evidence type="ECO:0000256" key="1">
    <source>
        <dbReference type="SAM" id="MobiDB-lite"/>
    </source>
</evidence>
<dbReference type="PANTHER" id="PTHR13490:SF0">
    <property type="entry name" value="SMALL RIBOSOMAL SUBUNIT PROTEIN MS35"/>
    <property type="match status" value="1"/>
</dbReference>
<dbReference type="InterPro" id="IPR039848">
    <property type="entry name" value="Ribosomal_mS35_mt"/>
</dbReference>
<keyword evidence="4" id="KW-1185">Reference proteome</keyword>
<dbReference type="GO" id="GO:0005763">
    <property type="term" value="C:mitochondrial small ribosomal subunit"/>
    <property type="evidence" value="ECO:0007669"/>
    <property type="project" value="TreeGrafter"/>
</dbReference>
<feature type="domain" description="Small ribosomal subunit protein mS35 mitochondrial conserved" evidence="2">
    <location>
        <begin position="97"/>
        <end position="236"/>
    </location>
</feature>
<dbReference type="PANTHER" id="PTHR13490">
    <property type="entry name" value="MITOCHONDRIAL 28S RIBOSOMAL PROTEIN S28"/>
    <property type="match status" value="1"/>
</dbReference>
<evidence type="ECO:0000313" key="4">
    <source>
        <dbReference type="Proteomes" id="UP000827549"/>
    </source>
</evidence>
<dbReference type="GO" id="GO:0003735">
    <property type="term" value="F:structural constituent of ribosome"/>
    <property type="evidence" value="ECO:0007669"/>
    <property type="project" value="InterPro"/>
</dbReference>
<dbReference type="Proteomes" id="UP000827549">
    <property type="component" value="Chromosome 4"/>
</dbReference>
<dbReference type="AlphaFoldDB" id="A0AAF1BMJ0"/>
<reference evidence="3" key="1">
    <citation type="submission" date="2023-10" db="EMBL/GenBank/DDBJ databases">
        <authorList>
            <person name="Noh H."/>
        </authorList>
    </citation>
    <scope>NUCLEOTIDE SEQUENCE</scope>
    <source>
        <strain evidence="3">DUCC4014</strain>
    </source>
</reference>
<dbReference type="InterPro" id="IPR019349">
    <property type="entry name" value="Ribosomal_mS35_mit"/>
</dbReference>
<evidence type="ECO:0000259" key="2">
    <source>
        <dbReference type="Pfam" id="PF10213"/>
    </source>
</evidence>
<proteinExistence type="predicted"/>
<dbReference type="Pfam" id="PF10213">
    <property type="entry name" value="MRP-S28"/>
    <property type="match status" value="1"/>
</dbReference>
<dbReference type="RefSeq" id="XP_062628126.1">
    <property type="nucleotide sequence ID" value="XM_062772142.1"/>
</dbReference>
<feature type="region of interest" description="Disordered" evidence="1">
    <location>
        <begin position="15"/>
        <end position="38"/>
    </location>
</feature>
<dbReference type="GeneID" id="87808825"/>
<sequence length="270" mass="30039">MSLLPRLRTAVPSAARAFGTTSAKSAPRTPGKSKEDELRPGAEAYDLDDLNPFLFDDTTSIGHRRLLEIDAARQLFSKLELDRESLLAQARKFREPKGKIRITSTVDLSDPDSPYNQKRVLVAPVSALPLKTADAIQRFKLLAGPRWSPGRPGRAELGKNAAGAFNLEAEDKLSKDGWLKIAEERLPLGRQNRKSVSDILDKLVEAANDPKSPLPANQPIDTRHLLARQRKKRQRDGQHVWARAEALKRRPEVIGGVRGFPKEWLPTKSA</sequence>
<gene>
    <name evidence="3" type="ORF">LOC62_04G005596</name>
</gene>
<evidence type="ECO:0000313" key="3">
    <source>
        <dbReference type="EMBL" id="WOO82094.1"/>
    </source>
</evidence>
<dbReference type="GO" id="GO:0032543">
    <property type="term" value="P:mitochondrial translation"/>
    <property type="evidence" value="ECO:0007669"/>
    <property type="project" value="InterPro"/>
</dbReference>
<accession>A0AAF1BMJ0</accession>